<evidence type="ECO:0000259" key="2">
    <source>
        <dbReference type="PROSITE" id="PS51819"/>
    </source>
</evidence>
<protein>
    <submittedName>
        <fullName evidence="3">Glyoxalase</fullName>
    </submittedName>
</protein>
<dbReference type="EMBL" id="SEWF01000004">
    <property type="protein sequence ID" value="RYU97025.1"/>
    <property type="molecule type" value="Genomic_DNA"/>
</dbReference>
<keyword evidence="4" id="KW-1185">Reference proteome</keyword>
<dbReference type="OrthoDB" id="192739at2"/>
<dbReference type="InterPro" id="IPR004360">
    <property type="entry name" value="Glyas_Fos-R_dOase_dom"/>
</dbReference>
<organism evidence="3 4">
    <name type="scientific">Emticicia agri</name>
    <dbReference type="NCBI Taxonomy" id="2492393"/>
    <lineage>
        <taxon>Bacteria</taxon>
        <taxon>Pseudomonadati</taxon>
        <taxon>Bacteroidota</taxon>
        <taxon>Cytophagia</taxon>
        <taxon>Cytophagales</taxon>
        <taxon>Leadbetterellaceae</taxon>
        <taxon>Emticicia</taxon>
    </lineage>
</organism>
<evidence type="ECO:0000313" key="3">
    <source>
        <dbReference type="EMBL" id="RYU97025.1"/>
    </source>
</evidence>
<dbReference type="Pfam" id="PF00903">
    <property type="entry name" value="Glyoxalase"/>
    <property type="match status" value="1"/>
</dbReference>
<accession>A0A4Q5M4B5</accession>
<gene>
    <name evidence="3" type="ORF">EWM59_03695</name>
</gene>
<name>A0A4Q5M4B5_9BACT</name>
<dbReference type="InterPro" id="IPR037523">
    <property type="entry name" value="VOC_core"/>
</dbReference>
<sequence length="150" mass="16917">MNFSKCIVVLLLGISVNSFAQTQGIPIQSYNHVGLYVKDLQASAKFYREIVGLSPLNVPDNLLAIRRWFQIAPGQELHLLLGRKDPVTNNDKNGGHFSWTIPANSADSIEAYLKEKGVPYHRQKRFDGAYQIYITDPDGYVIELNEPKVQ</sequence>
<evidence type="ECO:0000256" key="1">
    <source>
        <dbReference type="SAM" id="SignalP"/>
    </source>
</evidence>
<feature type="signal peptide" evidence="1">
    <location>
        <begin position="1"/>
        <end position="20"/>
    </location>
</feature>
<dbReference type="Gene3D" id="3.10.180.10">
    <property type="entry name" value="2,3-Dihydroxybiphenyl 1,2-Dioxygenase, domain 1"/>
    <property type="match status" value="1"/>
</dbReference>
<feature type="chain" id="PRO_5020660263" evidence="1">
    <location>
        <begin position="21"/>
        <end position="150"/>
    </location>
</feature>
<dbReference type="PANTHER" id="PTHR21366">
    <property type="entry name" value="GLYOXALASE FAMILY PROTEIN"/>
    <property type="match status" value="1"/>
</dbReference>
<comment type="caution">
    <text evidence="3">The sequence shown here is derived from an EMBL/GenBank/DDBJ whole genome shotgun (WGS) entry which is preliminary data.</text>
</comment>
<evidence type="ECO:0000313" key="4">
    <source>
        <dbReference type="Proteomes" id="UP000293162"/>
    </source>
</evidence>
<proteinExistence type="predicted"/>
<dbReference type="InterPro" id="IPR029068">
    <property type="entry name" value="Glyas_Bleomycin-R_OHBP_Dase"/>
</dbReference>
<dbReference type="RefSeq" id="WP_130019601.1">
    <property type="nucleotide sequence ID" value="NZ_SEWF01000004.1"/>
</dbReference>
<dbReference type="InterPro" id="IPR050383">
    <property type="entry name" value="GlyoxalaseI/FosfomycinResist"/>
</dbReference>
<dbReference type="SUPFAM" id="SSF54593">
    <property type="entry name" value="Glyoxalase/Bleomycin resistance protein/Dihydroxybiphenyl dioxygenase"/>
    <property type="match status" value="1"/>
</dbReference>
<feature type="domain" description="VOC" evidence="2">
    <location>
        <begin position="29"/>
        <end position="147"/>
    </location>
</feature>
<reference evidence="3 4" key="1">
    <citation type="submission" date="2019-02" db="EMBL/GenBank/DDBJ databases">
        <title>Bacterial novel species Emticicia sp. 17J42-9 isolated from soil.</title>
        <authorList>
            <person name="Jung H.-Y."/>
        </authorList>
    </citation>
    <scope>NUCLEOTIDE SEQUENCE [LARGE SCALE GENOMIC DNA]</scope>
    <source>
        <strain evidence="3 4">17J42-9</strain>
    </source>
</reference>
<keyword evidence="1" id="KW-0732">Signal</keyword>
<dbReference type="PROSITE" id="PS51819">
    <property type="entry name" value="VOC"/>
    <property type="match status" value="1"/>
</dbReference>
<dbReference type="PANTHER" id="PTHR21366:SF22">
    <property type="entry name" value="VOC DOMAIN-CONTAINING PROTEIN"/>
    <property type="match status" value="1"/>
</dbReference>
<dbReference type="AlphaFoldDB" id="A0A4Q5M4B5"/>
<dbReference type="Proteomes" id="UP000293162">
    <property type="component" value="Unassembled WGS sequence"/>
</dbReference>